<comment type="subcellular location">
    <subcellularLocation>
        <location evidence="1">Cell membrane</location>
        <topology evidence="1">Multi-pass membrane protein</topology>
    </subcellularLocation>
</comment>
<keyword evidence="4 6" id="KW-1133">Transmembrane helix</keyword>
<feature type="transmembrane region" description="Helical" evidence="6">
    <location>
        <begin position="188"/>
        <end position="206"/>
    </location>
</feature>
<protein>
    <submittedName>
        <fullName evidence="7">Threonine transporter RhtB</fullName>
    </submittedName>
</protein>
<evidence type="ECO:0000256" key="6">
    <source>
        <dbReference type="SAM" id="Phobius"/>
    </source>
</evidence>
<dbReference type="AlphaFoldDB" id="A0A2A5AW68"/>
<dbReference type="PIRSF" id="PIRSF006324">
    <property type="entry name" value="LeuE"/>
    <property type="match status" value="1"/>
</dbReference>
<evidence type="ECO:0000256" key="4">
    <source>
        <dbReference type="ARBA" id="ARBA00022989"/>
    </source>
</evidence>
<dbReference type="InterPro" id="IPR001123">
    <property type="entry name" value="LeuE-type"/>
</dbReference>
<dbReference type="PANTHER" id="PTHR30086:SF20">
    <property type="entry name" value="ARGININE EXPORTER PROTEIN ARGO-RELATED"/>
    <property type="match status" value="1"/>
</dbReference>
<dbReference type="Pfam" id="PF01810">
    <property type="entry name" value="LysE"/>
    <property type="match status" value="1"/>
</dbReference>
<keyword evidence="5 6" id="KW-0472">Membrane</keyword>
<feature type="transmembrane region" description="Helical" evidence="6">
    <location>
        <begin position="146"/>
        <end position="168"/>
    </location>
</feature>
<evidence type="ECO:0000313" key="7">
    <source>
        <dbReference type="EMBL" id="PCJ23564.1"/>
    </source>
</evidence>
<dbReference type="EMBL" id="NVVJ01000037">
    <property type="protein sequence ID" value="PCJ23564.1"/>
    <property type="molecule type" value="Genomic_DNA"/>
</dbReference>
<dbReference type="GO" id="GO:0005886">
    <property type="term" value="C:plasma membrane"/>
    <property type="evidence" value="ECO:0007669"/>
    <property type="project" value="UniProtKB-SubCell"/>
</dbReference>
<dbReference type="PANTHER" id="PTHR30086">
    <property type="entry name" value="ARGININE EXPORTER PROTEIN ARGO"/>
    <property type="match status" value="1"/>
</dbReference>
<comment type="caution">
    <text evidence="7">The sequence shown here is derived from an EMBL/GenBank/DDBJ whole genome shotgun (WGS) entry which is preliminary data.</text>
</comment>
<evidence type="ECO:0000256" key="1">
    <source>
        <dbReference type="ARBA" id="ARBA00004651"/>
    </source>
</evidence>
<keyword evidence="2" id="KW-1003">Cell membrane</keyword>
<evidence type="ECO:0000256" key="5">
    <source>
        <dbReference type="ARBA" id="ARBA00023136"/>
    </source>
</evidence>
<evidence type="ECO:0000256" key="3">
    <source>
        <dbReference type="ARBA" id="ARBA00022692"/>
    </source>
</evidence>
<dbReference type="GO" id="GO:0015171">
    <property type="term" value="F:amino acid transmembrane transporter activity"/>
    <property type="evidence" value="ECO:0007669"/>
    <property type="project" value="TreeGrafter"/>
</dbReference>
<keyword evidence="3 6" id="KW-0812">Transmembrane</keyword>
<sequence length="210" mass="22712">MPSFETLVAFTFAALLMNLSPGPSNFYVMARSISQGTKGGLAAVAGLFVGSLIHVAAAVLGLSTLLAYSPMAYTILKLCGAAYLIYLGINYFRRSEEKLIVEKNVGVKNYSKVFRESILVEVTNPKTGMFYLALLPQFIVPEAGPVAAQFLLLGLIVSISAIPCDLFVTYFSSRVANSIEQNPRMQVIQNRIAGSILTALGSYILISENR</sequence>
<proteinExistence type="predicted"/>
<feature type="transmembrane region" description="Helical" evidence="6">
    <location>
        <begin position="6"/>
        <end position="28"/>
    </location>
</feature>
<reference evidence="8" key="1">
    <citation type="submission" date="2017-08" db="EMBL/GenBank/DDBJ databases">
        <title>A dynamic microbial community with high functional redundancy inhabits the cold, oxic subseafloor aquifer.</title>
        <authorList>
            <person name="Tully B.J."/>
            <person name="Wheat C.G."/>
            <person name="Glazer B.T."/>
            <person name="Huber J.A."/>
        </authorList>
    </citation>
    <scope>NUCLEOTIDE SEQUENCE [LARGE SCALE GENOMIC DNA]</scope>
</reference>
<feature type="transmembrane region" description="Helical" evidence="6">
    <location>
        <begin position="71"/>
        <end position="92"/>
    </location>
</feature>
<evidence type="ECO:0000313" key="8">
    <source>
        <dbReference type="Proteomes" id="UP000218327"/>
    </source>
</evidence>
<evidence type="ECO:0000256" key="2">
    <source>
        <dbReference type="ARBA" id="ARBA00022475"/>
    </source>
</evidence>
<organism evidence="7 8">
    <name type="scientific">SAR86 cluster bacterium</name>
    <dbReference type="NCBI Taxonomy" id="2030880"/>
    <lineage>
        <taxon>Bacteria</taxon>
        <taxon>Pseudomonadati</taxon>
        <taxon>Pseudomonadota</taxon>
        <taxon>Gammaproteobacteria</taxon>
        <taxon>SAR86 cluster</taxon>
    </lineage>
</organism>
<name>A0A2A5AW68_9GAMM</name>
<accession>A0A2A5AW68</accession>
<dbReference type="Proteomes" id="UP000218327">
    <property type="component" value="Unassembled WGS sequence"/>
</dbReference>
<gene>
    <name evidence="7" type="ORF">COA96_11470</name>
</gene>
<feature type="transmembrane region" description="Helical" evidence="6">
    <location>
        <begin position="40"/>
        <end position="65"/>
    </location>
</feature>